<reference evidence="1" key="1">
    <citation type="submission" date="2020-05" db="EMBL/GenBank/DDBJ databases">
        <title>Large-scale comparative analyses of tick genomes elucidate their genetic diversity and vector capacities.</title>
        <authorList>
            <person name="Jia N."/>
            <person name="Wang J."/>
            <person name="Shi W."/>
            <person name="Du L."/>
            <person name="Sun Y."/>
            <person name="Zhan W."/>
            <person name="Jiang J."/>
            <person name="Wang Q."/>
            <person name="Zhang B."/>
            <person name="Ji P."/>
            <person name="Sakyi L.B."/>
            <person name="Cui X."/>
            <person name="Yuan T."/>
            <person name="Jiang B."/>
            <person name="Yang W."/>
            <person name="Lam T.T.-Y."/>
            <person name="Chang Q."/>
            <person name="Ding S."/>
            <person name="Wang X."/>
            <person name="Zhu J."/>
            <person name="Ruan X."/>
            <person name="Zhao L."/>
            <person name="Wei J."/>
            <person name="Que T."/>
            <person name="Du C."/>
            <person name="Cheng J."/>
            <person name="Dai P."/>
            <person name="Han X."/>
            <person name="Huang E."/>
            <person name="Gao Y."/>
            <person name="Liu J."/>
            <person name="Shao H."/>
            <person name="Ye R."/>
            <person name="Li L."/>
            <person name="Wei W."/>
            <person name="Wang X."/>
            <person name="Wang C."/>
            <person name="Yang T."/>
            <person name="Huo Q."/>
            <person name="Li W."/>
            <person name="Guo W."/>
            <person name="Chen H."/>
            <person name="Zhou L."/>
            <person name="Ni X."/>
            <person name="Tian J."/>
            <person name="Zhou Y."/>
            <person name="Sheng Y."/>
            <person name="Liu T."/>
            <person name="Pan Y."/>
            <person name="Xia L."/>
            <person name="Li J."/>
            <person name="Zhao F."/>
            <person name="Cao W."/>
        </authorList>
    </citation>
    <scope>NUCLEOTIDE SEQUENCE</scope>
    <source>
        <strain evidence="1">Dsil-2018</strain>
    </source>
</reference>
<evidence type="ECO:0000313" key="1">
    <source>
        <dbReference type="EMBL" id="KAH7979618.1"/>
    </source>
</evidence>
<gene>
    <name evidence="1" type="ORF">HPB49_010196</name>
</gene>
<proteinExistence type="predicted"/>
<dbReference type="EMBL" id="CM023470">
    <property type="protein sequence ID" value="KAH7979618.1"/>
    <property type="molecule type" value="Genomic_DNA"/>
</dbReference>
<accession>A0ACB8DZB3</accession>
<organism evidence="1 2">
    <name type="scientific">Dermacentor silvarum</name>
    <name type="common">Tick</name>
    <dbReference type="NCBI Taxonomy" id="543639"/>
    <lineage>
        <taxon>Eukaryota</taxon>
        <taxon>Metazoa</taxon>
        <taxon>Ecdysozoa</taxon>
        <taxon>Arthropoda</taxon>
        <taxon>Chelicerata</taxon>
        <taxon>Arachnida</taxon>
        <taxon>Acari</taxon>
        <taxon>Parasitiformes</taxon>
        <taxon>Ixodida</taxon>
        <taxon>Ixodoidea</taxon>
        <taxon>Ixodidae</taxon>
        <taxon>Rhipicephalinae</taxon>
        <taxon>Dermacentor</taxon>
    </lineage>
</organism>
<name>A0ACB8DZB3_DERSI</name>
<evidence type="ECO:0000313" key="2">
    <source>
        <dbReference type="Proteomes" id="UP000821865"/>
    </source>
</evidence>
<comment type="caution">
    <text evidence="1">The sequence shown here is derived from an EMBL/GenBank/DDBJ whole genome shotgun (WGS) entry which is preliminary data.</text>
</comment>
<dbReference type="Proteomes" id="UP000821865">
    <property type="component" value="Chromosome 1"/>
</dbReference>
<sequence>MVGLIDTGSSGSLKCAPAEARCGMEIVQETTPLYGLGSKHVPTTRSISHCRAKINIDGVEARNIPVIIAPDDAQSFDTLVGRTFTELPYGTYAKITPKEGEVEAEKLDVHDHPPQEAEKTDEIKANEETAAPKFSDAVAEPENKANESESAEEQSRDPPGDSEMSGTTESATQEKAPAAVEPQERVTKVTKDKAVASEEGIVKADEATAVKEEVAQPELRDEAPPERVDDEVPDSGDNECEEGTTKVDAAQKETQEPSGPMRAGADETTEQASKDQGGEEAASATKAEPEAADESEKSLEAAEEGVRLAADTESEEMTEEATDRAAAFEPEPTPPAEAVKKKTDLPKSLSKRATGRGPPRTLEQEKDDDTSGE</sequence>
<protein>
    <submittedName>
        <fullName evidence="1">Uncharacterized protein</fullName>
    </submittedName>
</protein>
<keyword evidence="2" id="KW-1185">Reference proteome</keyword>